<reference evidence="1 2" key="1">
    <citation type="submission" date="2019-11" db="EMBL/GenBank/DDBJ databases">
        <title>Genome sequence of Deinococcus xianganensis Y35, AI-2 producing algicidal bacterium, isolated from lake water.</title>
        <authorList>
            <person name="Li Y."/>
        </authorList>
    </citation>
    <scope>NUCLEOTIDE SEQUENCE [LARGE SCALE GENOMIC DNA]</scope>
    <source>
        <strain evidence="1 2">Y35</strain>
    </source>
</reference>
<gene>
    <name evidence="1" type="ORF">GLX28_16780</name>
</gene>
<keyword evidence="2" id="KW-1185">Reference proteome</keyword>
<dbReference type="AlphaFoldDB" id="A0A6I4YW04"/>
<sequence>MTTTALRSTLQALARAVAATNTANGWSDGFTTAQIPERIALIHSEVSEASRERGRARRARELGDVQIRTLHLCELIAPDLLGELLWEPCLPERRPPLPVRIWLRATRPWQDLQLHGQISATLETYRKADAGRVNVLILHQLLDLIERVNALLLAELPARTTPTELILEINAANAGRGHRHGGLRC</sequence>
<protein>
    <submittedName>
        <fullName evidence="1">Uncharacterized protein</fullName>
    </submittedName>
</protein>
<dbReference type="RefSeq" id="WP_160981444.1">
    <property type="nucleotide sequence ID" value="NZ_WVHK01000084.1"/>
</dbReference>
<proteinExistence type="predicted"/>
<evidence type="ECO:0000313" key="2">
    <source>
        <dbReference type="Proteomes" id="UP000430519"/>
    </source>
</evidence>
<dbReference type="Proteomes" id="UP000430519">
    <property type="component" value="Unassembled WGS sequence"/>
</dbReference>
<name>A0A6I4YW04_9DEIO</name>
<dbReference type="EMBL" id="WVHK01000084">
    <property type="protein sequence ID" value="MXV21283.1"/>
    <property type="molecule type" value="Genomic_DNA"/>
</dbReference>
<accession>A0A6I4YW04</accession>
<organism evidence="1 2">
    <name type="scientific">Deinococcus xianganensis</name>
    <dbReference type="NCBI Taxonomy" id="1507289"/>
    <lineage>
        <taxon>Bacteria</taxon>
        <taxon>Thermotogati</taxon>
        <taxon>Deinococcota</taxon>
        <taxon>Deinococci</taxon>
        <taxon>Deinococcales</taxon>
        <taxon>Deinococcaceae</taxon>
        <taxon>Deinococcus</taxon>
    </lineage>
</organism>
<evidence type="ECO:0000313" key="1">
    <source>
        <dbReference type="EMBL" id="MXV21283.1"/>
    </source>
</evidence>
<comment type="caution">
    <text evidence="1">The sequence shown here is derived from an EMBL/GenBank/DDBJ whole genome shotgun (WGS) entry which is preliminary data.</text>
</comment>